<keyword evidence="1 5" id="KW-0489">Methyltransferase</keyword>
<organism evidence="5 6">
    <name type="scientific">Pseudonocardia hispaniensis</name>
    <dbReference type="NCBI Taxonomy" id="904933"/>
    <lineage>
        <taxon>Bacteria</taxon>
        <taxon>Bacillati</taxon>
        <taxon>Actinomycetota</taxon>
        <taxon>Actinomycetes</taxon>
        <taxon>Pseudonocardiales</taxon>
        <taxon>Pseudonocardiaceae</taxon>
        <taxon>Pseudonocardia</taxon>
    </lineage>
</organism>
<keyword evidence="2" id="KW-0808">Transferase</keyword>
<accession>A0ABW1IXQ1</accession>
<evidence type="ECO:0000313" key="6">
    <source>
        <dbReference type="Proteomes" id="UP001596302"/>
    </source>
</evidence>
<dbReference type="EMBL" id="JBHSQW010000007">
    <property type="protein sequence ID" value="MFC5993162.1"/>
    <property type="molecule type" value="Genomic_DNA"/>
</dbReference>
<sequence>MTSAPELRPEPADGRAARRAFLAAAVRHPAQIGAVAPSSGRLGAVLASIVPCRGNPVVVELGAGTGAISDMIAARLPAGARHLAIEVDPELSEYLRRSRPGLEVVQGDAAQLAALLADRGVSSVDAVVSGLPWALFDGVAQRSILDQVAEVVGRTGGFTTFAYRHAMPMAAARRFRRILHEVFEEVLITRTVWRNVPPAFGYVCRRPAGAAAR</sequence>
<proteinExistence type="predicted"/>
<evidence type="ECO:0000256" key="2">
    <source>
        <dbReference type="ARBA" id="ARBA00022679"/>
    </source>
</evidence>
<dbReference type="Gene3D" id="3.40.50.150">
    <property type="entry name" value="Vaccinia Virus protein VP39"/>
    <property type="match status" value="1"/>
</dbReference>
<evidence type="ECO:0000256" key="1">
    <source>
        <dbReference type="ARBA" id="ARBA00022603"/>
    </source>
</evidence>
<dbReference type="SMART" id="SM00650">
    <property type="entry name" value="rADc"/>
    <property type="match status" value="1"/>
</dbReference>
<evidence type="ECO:0000259" key="4">
    <source>
        <dbReference type="SMART" id="SM00650"/>
    </source>
</evidence>
<feature type="domain" description="Ribosomal RNA adenine methylase transferase N-terminal" evidence="4">
    <location>
        <begin position="45"/>
        <end position="192"/>
    </location>
</feature>
<dbReference type="InterPro" id="IPR041698">
    <property type="entry name" value="Methyltransf_25"/>
</dbReference>
<dbReference type="SUPFAM" id="SSF53335">
    <property type="entry name" value="S-adenosyl-L-methionine-dependent methyltransferases"/>
    <property type="match status" value="1"/>
</dbReference>
<dbReference type="Pfam" id="PF13649">
    <property type="entry name" value="Methyltransf_25"/>
    <property type="match status" value="1"/>
</dbReference>
<reference evidence="6" key="1">
    <citation type="journal article" date="2019" name="Int. J. Syst. Evol. Microbiol.">
        <title>The Global Catalogue of Microorganisms (GCM) 10K type strain sequencing project: providing services to taxonomists for standard genome sequencing and annotation.</title>
        <authorList>
            <consortium name="The Broad Institute Genomics Platform"/>
            <consortium name="The Broad Institute Genome Sequencing Center for Infectious Disease"/>
            <person name="Wu L."/>
            <person name="Ma J."/>
        </authorList>
    </citation>
    <scope>NUCLEOTIDE SEQUENCE [LARGE SCALE GENOMIC DNA]</scope>
    <source>
        <strain evidence="6">CCM 8391</strain>
    </source>
</reference>
<dbReference type="GO" id="GO:0032259">
    <property type="term" value="P:methylation"/>
    <property type="evidence" value="ECO:0007669"/>
    <property type="project" value="UniProtKB-KW"/>
</dbReference>
<dbReference type="Proteomes" id="UP001596302">
    <property type="component" value="Unassembled WGS sequence"/>
</dbReference>
<name>A0ABW1IXQ1_9PSEU</name>
<dbReference type="RefSeq" id="WP_379582451.1">
    <property type="nucleotide sequence ID" value="NZ_JBHSQW010000007.1"/>
</dbReference>
<keyword evidence="3" id="KW-0949">S-adenosyl-L-methionine</keyword>
<comment type="caution">
    <text evidence="5">The sequence shown here is derived from an EMBL/GenBank/DDBJ whole genome shotgun (WGS) entry which is preliminary data.</text>
</comment>
<protein>
    <submittedName>
        <fullName evidence="5">Class I SAM-dependent methyltransferase</fullName>
    </submittedName>
</protein>
<dbReference type="InterPro" id="IPR029063">
    <property type="entry name" value="SAM-dependent_MTases_sf"/>
</dbReference>
<keyword evidence="6" id="KW-1185">Reference proteome</keyword>
<evidence type="ECO:0000256" key="3">
    <source>
        <dbReference type="ARBA" id="ARBA00022691"/>
    </source>
</evidence>
<dbReference type="GO" id="GO:0008168">
    <property type="term" value="F:methyltransferase activity"/>
    <property type="evidence" value="ECO:0007669"/>
    <property type="project" value="UniProtKB-KW"/>
</dbReference>
<evidence type="ECO:0000313" key="5">
    <source>
        <dbReference type="EMBL" id="MFC5993162.1"/>
    </source>
</evidence>
<gene>
    <name evidence="5" type="ORF">ACFQE5_02930</name>
</gene>
<dbReference type="CDD" id="cd02440">
    <property type="entry name" value="AdoMet_MTases"/>
    <property type="match status" value="1"/>
</dbReference>
<dbReference type="InterPro" id="IPR020598">
    <property type="entry name" value="rRNA_Ade_methylase_Trfase_N"/>
</dbReference>